<protein>
    <submittedName>
        <fullName evidence="4">Y045-like protein</fullName>
    </submittedName>
</protein>
<dbReference type="SUPFAM" id="SSF48403">
    <property type="entry name" value="Ankyrin repeat"/>
    <property type="match status" value="1"/>
</dbReference>
<evidence type="ECO:0000256" key="3">
    <source>
        <dbReference type="PROSITE-ProRule" id="PRU00023"/>
    </source>
</evidence>
<accession>A0ABY7DMF9</accession>
<evidence type="ECO:0000256" key="2">
    <source>
        <dbReference type="ARBA" id="ARBA00023043"/>
    </source>
</evidence>
<dbReference type="PRINTS" id="PR01415">
    <property type="entry name" value="ANKYRIN"/>
</dbReference>
<dbReference type="PROSITE" id="PS50088">
    <property type="entry name" value="ANK_REPEAT"/>
    <property type="match status" value="5"/>
</dbReference>
<feature type="repeat" description="ANK" evidence="3">
    <location>
        <begin position="169"/>
        <end position="201"/>
    </location>
</feature>
<reference evidence="4" key="1">
    <citation type="submission" date="2022-11" db="EMBL/GenBank/DDBJ databases">
        <title>Centuries of genome instability and evolution in soft-shell clam transmissible cancer (bioRxiv).</title>
        <authorList>
            <person name="Hart S.F.M."/>
            <person name="Yonemitsu M.A."/>
            <person name="Giersch R.M."/>
            <person name="Beal B.F."/>
            <person name="Arriagada G."/>
            <person name="Davis B.W."/>
            <person name="Ostrander E.A."/>
            <person name="Goff S.P."/>
            <person name="Metzger M.J."/>
        </authorList>
    </citation>
    <scope>NUCLEOTIDE SEQUENCE</scope>
    <source>
        <strain evidence="4">MELC-2E11</strain>
        <tissue evidence="4">Siphon/mantle</tissue>
    </source>
</reference>
<proteinExistence type="predicted"/>
<evidence type="ECO:0000313" key="5">
    <source>
        <dbReference type="Proteomes" id="UP001164746"/>
    </source>
</evidence>
<dbReference type="Gene3D" id="1.25.40.20">
    <property type="entry name" value="Ankyrin repeat-containing domain"/>
    <property type="match status" value="1"/>
</dbReference>
<evidence type="ECO:0000313" key="4">
    <source>
        <dbReference type="EMBL" id="WAQ97907.1"/>
    </source>
</evidence>
<keyword evidence="5" id="KW-1185">Reference proteome</keyword>
<dbReference type="SMART" id="SM00248">
    <property type="entry name" value="ANK"/>
    <property type="match status" value="8"/>
</dbReference>
<organism evidence="4 5">
    <name type="scientific">Mya arenaria</name>
    <name type="common">Soft-shell clam</name>
    <dbReference type="NCBI Taxonomy" id="6604"/>
    <lineage>
        <taxon>Eukaryota</taxon>
        <taxon>Metazoa</taxon>
        <taxon>Spiralia</taxon>
        <taxon>Lophotrochozoa</taxon>
        <taxon>Mollusca</taxon>
        <taxon>Bivalvia</taxon>
        <taxon>Autobranchia</taxon>
        <taxon>Heteroconchia</taxon>
        <taxon>Euheterodonta</taxon>
        <taxon>Imparidentia</taxon>
        <taxon>Neoheterodontei</taxon>
        <taxon>Myida</taxon>
        <taxon>Myoidea</taxon>
        <taxon>Myidae</taxon>
        <taxon>Mya</taxon>
    </lineage>
</organism>
<dbReference type="PANTHER" id="PTHR24171">
    <property type="entry name" value="ANKYRIN REPEAT DOMAIN-CONTAINING PROTEIN 39-RELATED"/>
    <property type="match status" value="1"/>
</dbReference>
<dbReference type="Pfam" id="PF12796">
    <property type="entry name" value="Ank_2"/>
    <property type="match status" value="3"/>
</dbReference>
<dbReference type="EMBL" id="CP111014">
    <property type="protein sequence ID" value="WAQ97907.1"/>
    <property type="molecule type" value="Genomic_DNA"/>
</dbReference>
<feature type="repeat" description="ANK" evidence="3">
    <location>
        <begin position="101"/>
        <end position="133"/>
    </location>
</feature>
<keyword evidence="1" id="KW-0677">Repeat</keyword>
<name>A0ABY7DMF9_MYAAR</name>
<feature type="repeat" description="ANK" evidence="3">
    <location>
        <begin position="2"/>
        <end position="30"/>
    </location>
</feature>
<feature type="repeat" description="ANK" evidence="3">
    <location>
        <begin position="134"/>
        <end position="166"/>
    </location>
</feature>
<keyword evidence="2 3" id="KW-0040">ANK repeat</keyword>
<evidence type="ECO:0000256" key="1">
    <source>
        <dbReference type="ARBA" id="ARBA00022737"/>
    </source>
</evidence>
<sequence>MNKEQQLHLAVKDNDVSTVESLLIAGVDINCLFYGWTPLQYAISLGNESLSLLLIEKGADIQKLHHKTDGCPFEGAIKKKLPKVIQALLEKGVDPNKVLSNGSPALFTALEKENKHIMKVLINEKANVNILNKNGESALFLASRDGLSDIVQILLEAGADMDIQSAETGFQTPLIVATANEHNKVVKLLLRKNCNTNLQDSDSWTALWHAYSNSDEDMMNLLLKSGAAKDIPDADGQTILQDATDNEDDSVIELITRFTRSWTN</sequence>
<dbReference type="Proteomes" id="UP001164746">
    <property type="component" value="Chromosome 3"/>
</dbReference>
<dbReference type="InterPro" id="IPR036770">
    <property type="entry name" value="Ankyrin_rpt-contain_sf"/>
</dbReference>
<dbReference type="InterPro" id="IPR002110">
    <property type="entry name" value="Ankyrin_rpt"/>
</dbReference>
<feature type="repeat" description="ANK" evidence="3">
    <location>
        <begin position="34"/>
        <end position="66"/>
    </location>
</feature>
<dbReference type="PANTHER" id="PTHR24171:SF8">
    <property type="entry name" value="BRCA1-ASSOCIATED RING DOMAIN PROTEIN 1"/>
    <property type="match status" value="1"/>
</dbReference>
<dbReference type="PROSITE" id="PS50297">
    <property type="entry name" value="ANK_REP_REGION"/>
    <property type="match status" value="3"/>
</dbReference>
<gene>
    <name evidence="4" type="ORF">MAR_022280</name>
</gene>